<evidence type="ECO:0000313" key="3">
    <source>
        <dbReference type="Proteomes" id="UP000547674"/>
    </source>
</evidence>
<dbReference type="InterPro" id="IPR050486">
    <property type="entry name" value="Mannose-1P_guanyltransferase"/>
</dbReference>
<dbReference type="GO" id="GO:0016740">
    <property type="term" value="F:transferase activity"/>
    <property type="evidence" value="ECO:0007669"/>
    <property type="project" value="UniProtKB-KW"/>
</dbReference>
<dbReference type="Gene3D" id="3.90.550.10">
    <property type="entry name" value="Spore Coat Polysaccharide Biosynthesis Protein SpsA, Chain A"/>
    <property type="match status" value="1"/>
</dbReference>
<keyword evidence="2" id="KW-0808">Transferase</keyword>
<comment type="caution">
    <text evidence="2">The sequence shown here is derived from an EMBL/GenBank/DDBJ whole genome shotgun (WGS) entry which is preliminary data.</text>
</comment>
<evidence type="ECO:0000313" key="2">
    <source>
        <dbReference type="EMBL" id="NNF05628.1"/>
    </source>
</evidence>
<dbReference type="PANTHER" id="PTHR22572">
    <property type="entry name" value="SUGAR-1-PHOSPHATE GUANYL TRANSFERASE"/>
    <property type="match status" value="1"/>
</dbReference>
<dbReference type="Proteomes" id="UP000547674">
    <property type="component" value="Unassembled WGS sequence"/>
</dbReference>
<dbReference type="Pfam" id="PF00483">
    <property type="entry name" value="NTP_transferase"/>
    <property type="match status" value="1"/>
</dbReference>
<feature type="domain" description="Nucleotidyl transferase" evidence="1">
    <location>
        <begin position="8"/>
        <end position="231"/>
    </location>
</feature>
<reference evidence="2 3" key="1">
    <citation type="submission" date="2020-03" db="EMBL/GenBank/DDBJ databases">
        <title>Metabolic flexibility allows generalist bacteria to become dominant in a frequently disturbed ecosystem.</title>
        <authorList>
            <person name="Chen Y.-J."/>
            <person name="Leung P.M."/>
            <person name="Bay S.K."/>
            <person name="Hugenholtz P."/>
            <person name="Kessler A.J."/>
            <person name="Shelley G."/>
            <person name="Waite D.W."/>
            <person name="Cook P.L."/>
            <person name="Greening C."/>
        </authorList>
    </citation>
    <scope>NUCLEOTIDE SEQUENCE [LARGE SCALE GENOMIC DNA]</scope>
    <source>
        <strain evidence="2">SS_bin_28</strain>
    </source>
</reference>
<protein>
    <submittedName>
        <fullName evidence="2">NTP transferase domain-containing protein</fullName>
    </submittedName>
</protein>
<dbReference type="AlphaFoldDB" id="A0A7Y2E5K6"/>
<gene>
    <name evidence="2" type="ORF">HKN21_02595</name>
</gene>
<dbReference type="EMBL" id="JABDJR010000092">
    <property type="protein sequence ID" value="NNF05628.1"/>
    <property type="molecule type" value="Genomic_DNA"/>
</dbReference>
<accession>A0A7Y2E5K6</accession>
<dbReference type="InterPro" id="IPR005835">
    <property type="entry name" value="NTP_transferase_dom"/>
</dbReference>
<evidence type="ECO:0000259" key="1">
    <source>
        <dbReference type="Pfam" id="PF00483"/>
    </source>
</evidence>
<proteinExistence type="predicted"/>
<name>A0A7Y2E5K6_UNCEI</name>
<organism evidence="2 3">
    <name type="scientific">Eiseniibacteriota bacterium</name>
    <dbReference type="NCBI Taxonomy" id="2212470"/>
    <lineage>
        <taxon>Bacteria</taxon>
        <taxon>Candidatus Eiseniibacteriota</taxon>
    </lineage>
</organism>
<dbReference type="SUPFAM" id="SSF53448">
    <property type="entry name" value="Nucleotide-diphospho-sugar transferases"/>
    <property type="match status" value="1"/>
</dbReference>
<dbReference type="InterPro" id="IPR029044">
    <property type="entry name" value="Nucleotide-diphossugar_trans"/>
</dbReference>
<sequence>MNLLPPAAILAGGLGTRIREVGGDTPKVLLPVEGRPFLGHLLDKLKQQHVGEVLLLLGFEADQVFHVALEEAPEGLSLRRSDETEPLGTGGALMQAIDHLPSEFFLLNGDTYLDVSLQELWEFHRDHEASLSLTLVSSESAGEKGSVTTKDDGRITKFDEKTAQGTGWINAGVYCFSKSVLAPFSQGAASLEREYIPAMIEAQENVFGMKVAGSFVDIGLPQDYLGVVKNLPQGEKP</sequence>